<dbReference type="InterPro" id="IPR039329">
    <property type="entry name" value="SIAE"/>
</dbReference>
<evidence type="ECO:0000256" key="2">
    <source>
        <dbReference type="SAM" id="SignalP"/>
    </source>
</evidence>
<dbReference type="InterPro" id="IPR005181">
    <property type="entry name" value="SASA"/>
</dbReference>
<dbReference type="PANTHER" id="PTHR22901:SF0">
    <property type="entry name" value="SIALATE O-ACETYLESTERASE"/>
    <property type="match status" value="1"/>
</dbReference>
<evidence type="ECO:0000259" key="3">
    <source>
        <dbReference type="Pfam" id="PF03629"/>
    </source>
</evidence>
<dbReference type="RefSeq" id="WP_104715083.1">
    <property type="nucleotide sequence ID" value="NZ_PTRA01000004.1"/>
</dbReference>
<dbReference type="InterPro" id="IPR013783">
    <property type="entry name" value="Ig-like_fold"/>
</dbReference>
<organism evidence="4 5">
    <name type="scientific">Siphonobacter curvatus</name>
    <dbReference type="NCBI Taxonomy" id="2094562"/>
    <lineage>
        <taxon>Bacteria</taxon>
        <taxon>Pseudomonadati</taxon>
        <taxon>Bacteroidota</taxon>
        <taxon>Cytophagia</taxon>
        <taxon>Cytophagales</taxon>
        <taxon>Cytophagaceae</taxon>
        <taxon>Siphonobacter</taxon>
    </lineage>
</organism>
<evidence type="ECO:0000256" key="1">
    <source>
        <dbReference type="ARBA" id="ARBA00022801"/>
    </source>
</evidence>
<keyword evidence="2" id="KW-0732">Signal</keyword>
<protein>
    <submittedName>
        <fullName evidence="4">Sialate O-acetylesterase</fullName>
    </submittedName>
</protein>
<feature type="chain" id="PRO_5015759725" evidence="2">
    <location>
        <begin position="19"/>
        <end position="652"/>
    </location>
</feature>
<dbReference type="PANTHER" id="PTHR22901">
    <property type="entry name" value="SIALATE O-ACETYLESTERASE"/>
    <property type="match status" value="1"/>
</dbReference>
<reference evidence="5" key="1">
    <citation type="submission" date="2018-02" db="EMBL/GenBank/DDBJ databases">
        <title>Genome sequencing of Solimonas sp. HR-BB.</title>
        <authorList>
            <person name="Lee Y."/>
            <person name="Jeon C.O."/>
        </authorList>
    </citation>
    <scope>NUCLEOTIDE SEQUENCE [LARGE SCALE GENOMIC DNA]</scope>
    <source>
        <strain evidence="5">HR-U</strain>
    </source>
</reference>
<dbReference type="SUPFAM" id="SSF52266">
    <property type="entry name" value="SGNH hydrolase"/>
    <property type="match status" value="1"/>
</dbReference>
<dbReference type="Gene3D" id="2.60.40.10">
    <property type="entry name" value="Immunoglobulins"/>
    <property type="match status" value="1"/>
</dbReference>
<dbReference type="InterPro" id="IPR036514">
    <property type="entry name" value="SGNH_hydro_sf"/>
</dbReference>
<comment type="caution">
    <text evidence="4">The sequence shown here is derived from an EMBL/GenBank/DDBJ whole genome shotgun (WGS) entry which is preliminary data.</text>
</comment>
<keyword evidence="1" id="KW-0378">Hydrolase</keyword>
<name>A0A2S7II38_9BACT</name>
<dbReference type="Pfam" id="PF03629">
    <property type="entry name" value="SASA"/>
    <property type="match status" value="2"/>
</dbReference>
<sequence>MKKLLLCLLGLVSLSVSGQVRLARLFADHVVLQRQKPIPVWGWAQPKEKVTVVLAGRTQTAKADAQGKWMVRFPAMEAGGPYELRVFAKSGNTSISDVLLGEVWLCSGQSNMEWAVDRAQQFETERKDANYPQIRQFRVANELDLRPHPDLETGEWQVCSPQTVGGFTAVGFFFAREVYQKLNVPIGLLHSSWGGSDIEGWISKEALLSDPELRENAQRLPATWAEADSMSERNFRQKFYGRATYVPTAADEQKFLSSDVDFSKWVPLYDPIGQWYYRGLFAFKGNGYMGRIVQIPAAMASQPTTLVLADNDSPTDVYLNGKKIAEGVVKGIREIKLPAHTWKSGANQLVMKLQKRTNPEWFGLGLLGSLQHLYVASETDKISLVTDWKIMPSLAEPHGFVPMLNRLPTTLYNTKLAPLIPFGIRGVLWYQGENNADRAYQYRRSFPLLINDWRQGWSETLPFYFVQLSSFGTDQSSNQGSAWAELREAQTMTLQLPKTGMAVTTDIGNATDIHPTNKQDVGHRLAIQALHFEYGQPMAYSSPLLDTVHFQGSKAVLRFKFAEHGLIVKDKYGYVKGFEIAGADRVFHYAQAQIKGNTIEVSHPSVLQPQAVRYAWSDAPIEANVFNTEGLPLNSFRTDQWPGVTEKRKYER</sequence>
<gene>
    <name evidence="4" type="ORF">C5O19_19620</name>
</gene>
<dbReference type="AlphaFoldDB" id="A0A2S7II38"/>
<feature type="domain" description="Sialate O-acetylesterase" evidence="3">
    <location>
        <begin position="102"/>
        <end position="206"/>
    </location>
</feature>
<keyword evidence="5" id="KW-1185">Reference proteome</keyword>
<feature type="signal peptide" evidence="2">
    <location>
        <begin position="1"/>
        <end position="18"/>
    </location>
</feature>
<feature type="domain" description="Sialate O-acetylesterase" evidence="3">
    <location>
        <begin position="423"/>
        <end position="529"/>
    </location>
</feature>
<dbReference type="EMBL" id="PTRA01000004">
    <property type="protein sequence ID" value="PQA55622.1"/>
    <property type="molecule type" value="Genomic_DNA"/>
</dbReference>
<dbReference type="GO" id="GO:0005975">
    <property type="term" value="P:carbohydrate metabolic process"/>
    <property type="evidence" value="ECO:0007669"/>
    <property type="project" value="TreeGrafter"/>
</dbReference>
<dbReference type="Proteomes" id="UP000239590">
    <property type="component" value="Unassembled WGS sequence"/>
</dbReference>
<dbReference type="OrthoDB" id="9816001at2"/>
<accession>A0A2S7II38</accession>
<dbReference type="Gene3D" id="3.40.50.1110">
    <property type="entry name" value="SGNH hydrolase"/>
    <property type="match status" value="2"/>
</dbReference>
<proteinExistence type="predicted"/>
<dbReference type="GO" id="GO:0001681">
    <property type="term" value="F:sialate O-acetylesterase activity"/>
    <property type="evidence" value="ECO:0007669"/>
    <property type="project" value="InterPro"/>
</dbReference>
<evidence type="ECO:0000313" key="5">
    <source>
        <dbReference type="Proteomes" id="UP000239590"/>
    </source>
</evidence>
<evidence type="ECO:0000313" key="4">
    <source>
        <dbReference type="EMBL" id="PQA55622.1"/>
    </source>
</evidence>